<gene>
    <name evidence="2" type="ORF">PLEPLA_LOCUS8973</name>
</gene>
<name>A0A9N7TYR6_PLEPL</name>
<dbReference type="Proteomes" id="UP001153269">
    <property type="component" value="Unassembled WGS sequence"/>
</dbReference>
<organism evidence="2 3">
    <name type="scientific">Pleuronectes platessa</name>
    <name type="common">European plaice</name>
    <dbReference type="NCBI Taxonomy" id="8262"/>
    <lineage>
        <taxon>Eukaryota</taxon>
        <taxon>Metazoa</taxon>
        <taxon>Chordata</taxon>
        <taxon>Craniata</taxon>
        <taxon>Vertebrata</taxon>
        <taxon>Euteleostomi</taxon>
        <taxon>Actinopterygii</taxon>
        <taxon>Neopterygii</taxon>
        <taxon>Teleostei</taxon>
        <taxon>Neoteleostei</taxon>
        <taxon>Acanthomorphata</taxon>
        <taxon>Carangaria</taxon>
        <taxon>Pleuronectiformes</taxon>
        <taxon>Pleuronectoidei</taxon>
        <taxon>Pleuronectidae</taxon>
        <taxon>Pleuronectes</taxon>
    </lineage>
</organism>
<feature type="region of interest" description="Disordered" evidence="1">
    <location>
        <begin position="170"/>
        <end position="202"/>
    </location>
</feature>
<evidence type="ECO:0000256" key="1">
    <source>
        <dbReference type="SAM" id="MobiDB-lite"/>
    </source>
</evidence>
<dbReference type="AlphaFoldDB" id="A0A9N7TYR6"/>
<keyword evidence="3" id="KW-1185">Reference proteome</keyword>
<evidence type="ECO:0000313" key="3">
    <source>
        <dbReference type="Proteomes" id="UP001153269"/>
    </source>
</evidence>
<protein>
    <submittedName>
        <fullName evidence="2">Uncharacterized protein</fullName>
    </submittedName>
</protein>
<comment type="caution">
    <text evidence="2">The sequence shown here is derived from an EMBL/GenBank/DDBJ whole genome shotgun (WGS) entry which is preliminary data.</text>
</comment>
<proteinExistence type="predicted"/>
<evidence type="ECO:0000313" key="2">
    <source>
        <dbReference type="EMBL" id="CAB1421092.1"/>
    </source>
</evidence>
<dbReference type="EMBL" id="CADEAL010000502">
    <property type="protein sequence ID" value="CAB1421092.1"/>
    <property type="molecule type" value="Genomic_DNA"/>
</dbReference>
<accession>A0A9N7TYR6</accession>
<sequence>MTAPPVSLRQPPPPVLLITILHNKGKKLKTKGCTESFQKSADDVSSSCILCDNSQSDVIIQEQLDVLMETFFSSRTYLNPETGGRPRGNQAPSGDFRLLYIHSLSHQRSMNFADRSRGSAASSTRLQRKNCSNNTLTSLKIRRRVIEAEQSRSPVESCSLVCVSQRLKSGVSEPAAEERGHARGHGTNMAPPSIKEEAEQETQEVVSLLQGFTPETFTLHSAALH</sequence>
<reference evidence="2" key="1">
    <citation type="submission" date="2020-03" db="EMBL/GenBank/DDBJ databases">
        <authorList>
            <person name="Weist P."/>
        </authorList>
    </citation>
    <scope>NUCLEOTIDE SEQUENCE</scope>
</reference>